<name>A0A0A3IIG1_9BACI</name>
<dbReference type="RefSeq" id="WP_036155324.1">
    <property type="nucleotide sequence ID" value="NZ_AVCX01000005.1"/>
</dbReference>
<dbReference type="Gene3D" id="3.40.50.300">
    <property type="entry name" value="P-loop containing nucleotide triphosphate hydrolases"/>
    <property type="match status" value="1"/>
</dbReference>
<dbReference type="SUPFAM" id="SSF52540">
    <property type="entry name" value="P-loop containing nucleoside triphosphate hydrolases"/>
    <property type="match status" value="1"/>
</dbReference>
<dbReference type="STRING" id="1220589.CD32_13365"/>
<organism evidence="1 2">
    <name type="scientific">Lysinibacillus odysseyi 34hs-1 = NBRC 100172</name>
    <dbReference type="NCBI Taxonomy" id="1220589"/>
    <lineage>
        <taxon>Bacteria</taxon>
        <taxon>Bacillati</taxon>
        <taxon>Bacillota</taxon>
        <taxon>Bacilli</taxon>
        <taxon>Bacillales</taxon>
        <taxon>Bacillaceae</taxon>
        <taxon>Lysinibacillus</taxon>
    </lineage>
</organism>
<dbReference type="Pfam" id="PF13671">
    <property type="entry name" value="AAA_33"/>
    <property type="match status" value="1"/>
</dbReference>
<keyword evidence="1" id="KW-0547">Nucleotide-binding</keyword>
<dbReference type="InterPro" id="IPR027417">
    <property type="entry name" value="P-loop_NTPase"/>
</dbReference>
<comment type="caution">
    <text evidence="1">The sequence shown here is derived from an EMBL/GenBank/DDBJ whole genome shotgun (WGS) entry which is preliminary data.</text>
</comment>
<dbReference type="GO" id="GO:0005524">
    <property type="term" value="F:ATP binding"/>
    <property type="evidence" value="ECO:0007669"/>
    <property type="project" value="UniProtKB-KW"/>
</dbReference>
<gene>
    <name evidence="1" type="ORF">CD32_13365</name>
</gene>
<protein>
    <submittedName>
        <fullName evidence="1">ATP-binding protein</fullName>
    </submittedName>
</protein>
<dbReference type="EMBL" id="JPVP01000056">
    <property type="protein sequence ID" value="KGR84556.1"/>
    <property type="molecule type" value="Genomic_DNA"/>
</dbReference>
<keyword evidence="1" id="KW-0067">ATP-binding</keyword>
<dbReference type="PANTHER" id="PTHR37807">
    <property type="entry name" value="OS07G0160300 PROTEIN"/>
    <property type="match status" value="1"/>
</dbReference>
<dbReference type="eggNOG" id="COG0645">
    <property type="taxonomic scope" value="Bacteria"/>
</dbReference>
<proteinExistence type="predicted"/>
<sequence>MFFLQMSGFPGSGKSTLEKEIAKECKAVIVDHDIVKSALLESMVKHDLNLSASGNIGYSIDWSLVDFYLSQGFPVILDCPCLYSEMIEKGQALSKQHDVAYKYVECIARDIHVVNKRLKERKQMISQIAAVSSEEGFYRTVENSAKPHDSSILQINTLQPLEE</sequence>
<dbReference type="OrthoDB" id="3819922at2"/>
<accession>A0A0A3IIG1</accession>
<dbReference type="Proteomes" id="UP000030437">
    <property type="component" value="Unassembled WGS sequence"/>
</dbReference>
<evidence type="ECO:0000313" key="1">
    <source>
        <dbReference type="EMBL" id="KGR84556.1"/>
    </source>
</evidence>
<dbReference type="AlphaFoldDB" id="A0A0A3IIG1"/>
<evidence type="ECO:0000313" key="2">
    <source>
        <dbReference type="Proteomes" id="UP000030437"/>
    </source>
</evidence>
<keyword evidence="2" id="KW-1185">Reference proteome</keyword>
<reference evidence="1 2" key="1">
    <citation type="submission" date="2014-02" db="EMBL/GenBank/DDBJ databases">
        <title>Draft genome sequence of Lysinibacillus odysseyi NBRC 100172.</title>
        <authorList>
            <person name="Zhang F."/>
            <person name="Wang G."/>
            <person name="Zhang L."/>
        </authorList>
    </citation>
    <scope>NUCLEOTIDE SEQUENCE [LARGE SCALE GENOMIC DNA]</scope>
    <source>
        <strain evidence="1 2">NBRC 100172</strain>
    </source>
</reference>
<dbReference type="PANTHER" id="PTHR37807:SF3">
    <property type="entry name" value="OS07G0160300 PROTEIN"/>
    <property type="match status" value="1"/>
</dbReference>